<dbReference type="Proteomes" id="UP000663891">
    <property type="component" value="Unassembled WGS sequence"/>
</dbReference>
<accession>A0A815URH4</accession>
<feature type="coiled-coil region" evidence="1">
    <location>
        <begin position="75"/>
        <end position="102"/>
    </location>
</feature>
<evidence type="ECO:0000313" key="3">
    <source>
        <dbReference type="Proteomes" id="UP000663891"/>
    </source>
</evidence>
<proteinExistence type="predicted"/>
<dbReference type="EMBL" id="CAJNON010003081">
    <property type="protein sequence ID" value="CAF1520765.1"/>
    <property type="molecule type" value="Genomic_DNA"/>
</dbReference>
<dbReference type="OrthoDB" id="10303826at2759"/>
<evidence type="ECO:0000313" key="2">
    <source>
        <dbReference type="EMBL" id="CAF1520765.1"/>
    </source>
</evidence>
<organism evidence="2 3">
    <name type="scientific">Adineta steineri</name>
    <dbReference type="NCBI Taxonomy" id="433720"/>
    <lineage>
        <taxon>Eukaryota</taxon>
        <taxon>Metazoa</taxon>
        <taxon>Spiralia</taxon>
        <taxon>Gnathifera</taxon>
        <taxon>Rotifera</taxon>
        <taxon>Eurotatoria</taxon>
        <taxon>Bdelloidea</taxon>
        <taxon>Adinetida</taxon>
        <taxon>Adinetidae</taxon>
        <taxon>Adineta</taxon>
    </lineage>
</organism>
<sequence length="155" mass="18814">MQSQIAAKNSPNKQSGRQQIEMILSRCHQLHREKQQSEALIQSEQLSNVDQPLKQQIKRIVVEKHERDDFDRIMEEDLENQLNELKLEREEELKHIEQKQQQNQYETLLKQMKRYGTMNRISYSLRVSHYNQMQKRNTTKNQCLNNIMRNLKFLY</sequence>
<gene>
    <name evidence="2" type="ORF">VCS650_LOCUS43266</name>
</gene>
<reference evidence="2" key="1">
    <citation type="submission" date="2021-02" db="EMBL/GenBank/DDBJ databases">
        <authorList>
            <person name="Nowell W R."/>
        </authorList>
    </citation>
    <scope>NUCLEOTIDE SEQUENCE</scope>
</reference>
<comment type="caution">
    <text evidence="2">The sequence shown here is derived from an EMBL/GenBank/DDBJ whole genome shotgun (WGS) entry which is preliminary data.</text>
</comment>
<keyword evidence="1" id="KW-0175">Coiled coil</keyword>
<name>A0A815URH4_9BILA</name>
<dbReference type="AlphaFoldDB" id="A0A815URH4"/>
<evidence type="ECO:0000256" key="1">
    <source>
        <dbReference type="SAM" id="Coils"/>
    </source>
</evidence>
<protein>
    <submittedName>
        <fullName evidence="2">Uncharacterized protein</fullName>
    </submittedName>
</protein>